<protein>
    <submittedName>
        <fullName evidence="1">Uncharacterized protein</fullName>
    </submittedName>
</protein>
<gene>
    <name evidence="1" type="ORF">HPB47_004363</name>
</gene>
<proteinExistence type="predicted"/>
<name>A0AC60PFW7_IXOPE</name>
<dbReference type="EMBL" id="JABSTQ010010662">
    <property type="protein sequence ID" value="KAG0419102.1"/>
    <property type="molecule type" value="Genomic_DNA"/>
</dbReference>
<evidence type="ECO:0000313" key="1">
    <source>
        <dbReference type="EMBL" id="KAG0419102.1"/>
    </source>
</evidence>
<dbReference type="Proteomes" id="UP000805193">
    <property type="component" value="Unassembled WGS sequence"/>
</dbReference>
<keyword evidence="2" id="KW-1185">Reference proteome</keyword>
<sequence>MDEITPGAIPGLMCACDSRLLSEPTQGRVKQEDKNRSPKKRLFDALCYQILALQFCDRELYGAVVELPGFVLLSEGNLASLSPLAFSDTRAQILCLGQNNLTEFPRDVFFPILERLERRRQATGEVSSLRVSGNPFSCTGCSFKWLVGLKNELLSRHLLSGFVCADGTTLARLSYAKIGCWPQIIG</sequence>
<evidence type="ECO:0000313" key="2">
    <source>
        <dbReference type="Proteomes" id="UP000805193"/>
    </source>
</evidence>
<accession>A0AC60PFW7</accession>
<organism evidence="1 2">
    <name type="scientific">Ixodes persulcatus</name>
    <name type="common">Taiga tick</name>
    <dbReference type="NCBI Taxonomy" id="34615"/>
    <lineage>
        <taxon>Eukaryota</taxon>
        <taxon>Metazoa</taxon>
        <taxon>Ecdysozoa</taxon>
        <taxon>Arthropoda</taxon>
        <taxon>Chelicerata</taxon>
        <taxon>Arachnida</taxon>
        <taxon>Acari</taxon>
        <taxon>Parasitiformes</taxon>
        <taxon>Ixodida</taxon>
        <taxon>Ixodoidea</taxon>
        <taxon>Ixodidae</taxon>
        <taxon>Ixodinae</taxon>
        <taxon>Ixodes</taxon>
    </lineage>
</organism>
<comment type="caution">
    <text evidence="1">The sequence shown here is derived from an EMBL/GenBank/DDBJ whole genome shotgun (WGS) entry which is preliminary data.</text>
</comment>
<reference evidence="1 2" key="1">
    <citation type="journal article" date="2020" name="Cell">
        <title>Large-Scale Comparative Analyses of Tick Genomes Elucidate Their Genetic Diversity and Vector Capacities.</title>
        <authorList>
            <consortium name="Tick Genome and Microbiome Consortium (TIGMIC)"/>
            <person name="Jia N."/>
            <person name="Wang J."/>
            <person name="Shi W."/>
            <person name="Du L."/>
            <person name="Sun Y."/>
            <person name="Zhan W."/>
            <person name="Jiang J.F."/>
            <person name="Wang Q."/>
            <person name="Zhang B."/>
            <person name="Ji P."/>
            <person name="Bell-Sakyi L."/>
            <person name="Cui X.M."/>
            <person name="Yuan T.T."/>
            <person name="Jiang B.G."/>
            <person name="Yang W.F."/>
            <person name="Lam T.T."/>
            <person name="Chang Q.C."/>
            <person name="Ding S.J."/>
            <person name="Wang X.J."/>
            <person name="Zhu J.G."/>
            <person name="Ruan X.D."/>
            <person name="Zhao L."/>
            <person name="Wei J.T."/>
            <person name="Ye R.Z."/>
            <person name="Que T.C."/>
            <person name="Du C.H."/>
            <person name="Zhou Y.H."/>
            <person name="Cheng J.X."/>
            <person name="Dai P.F."/>
            <person name="Guo W.B."/>
            <person name="Han X.H."/>
            <person name="Huang E.J."/>
            <person name="Li L.F."/>
            <person name="Wei W."/>
            <person name="Gao Y.C."/>
            <person name="Liu J.Z."/>
            <person name="Shao H.Z."/>
            <person name="Wang X."/>
            <person name="Wang C.C."/>
            <person name="Yang T.C."/>
            <person name="Huo Q.B."/>
            <person name="Li W."/>
            <person name="Chen H.Y."/>
            <person name="Chen S.E."/>
            <person name="Zhou L.G."/>
            <person name="Ni X.B."/>
            <person name="Tian J.H."/>
            <person name="Sheng Y."/>
            <person name="Liu T."/>
            <person name="Pan Y.S."/>
            <person name="Xia L.Y."/>
            <person name="Li J."/>
            <person name="Zhao F."/>
            <person name="Cao W.C."/>
        </authorList>
    </citation>
    <scope>NUCLEOTIDE SEQUENCE [LARGE SCALE GENOMIC DNA]</scope>
    <source>
        <strain evidence="1">Iper-2018</strain>
    </source>
</reference>